<evidence type="ECO:0000256" key="2">
    <source>
        <dbReference type="SAM" id="Phobius"/>
    </source>
</evidence>
<evidence type="ECO:0000313" key="3">
    <source>
        <dbReference type="EMBL" id="MDP9829125.1"/>
    </source>
</evidence>
<protein>
    <submittedName>
        <fullName evidence="3">2-methylcitrate dehydratase PrpD</fullName>
    </submittedName>
</protein>
<feature type="transmembrane region" description="Helical" evidence="2">
    <location>
        <begin position="95"/>
        <end position="116"/>
    </location>
</feature>
<feature type="region of interest" description="Disordered" evidence="1">
    <location>
        <begin position="124"/>
        <end position="155"/>
    </location>
</feature>
<gene>
    <name evidence="3" type="ORF">J2S57_004874</name>
</gene>
<keyword evidence="2" id="KW-0812">Transmembrane</keyword>
<keyword evidence="2" id="KW-1133">Transmembrane helix</keyword>
<feature type="transmembrane region" description="Helical" evidence="2">
    <location>
        <begin position="26"/>
        <end position="46"/>
    </location>
</feature>
<feature type="transmembrane region" description="Helical" evidence="2">
    <location>
        <begin position="53"/>
        <end position="75"/>
    </location>
</feature>
<accession>A0ABT9PAA7</accession>
<keyword evidence="4" id="KW-1185">Reference proteome</keyword>
<dbReference type="Proteomes" id="UP001235712">
    <property type="component" value="Unassembled WGS sequence"/>
</dbReference>
<evidence type="ECO:0000313" key="4">
    <source>
        <dbReference type="Proteomes" id="UP001235712"/>
    </source>
</evidence>
<name>A0ABT9PAA7_9ACTN</name>
<organism evidence="3 4">
    <name type="scientific">Kineosporia succinea</name>
    <dbReference type="NCBI Taxonomy" id="84632"/>
    <lineage>
        <taxon>Bacteria</taxon>
        <taxon>Bacillati</taxon>
        <taxon>Actinomycetota</taxon>
        <taxon>Actinomycetes</taxon>
        <taxon>Kineosporiales</taxon>
        <taxon>Kineosporiaceae</taxon>
        <taxon>Kineosporia</taxon>
    </lineage>
</organism>
<keyword evidence="2" id="KW-0472">Membrane</keyword>
<feature type="compositionally biased region" description="Low complexity" evidence="1">
    <location>
        <begin position="130"/>
        <end position="141"/>
    </location>
</feature>
<comment type="caution">
    <text evidence="3">The sequence shown here is derived from an EMBL/GenBank/DDBJ whole genome shotgun (WGS) entry which is preliminary data.</text>
</comment>
<reference evidence="3 4" key="1">
    <citation type="submission" date="2023-07" db="EMBL/GenBank/DDBJ databases">
        <title>Sequencing the genomes of 1000 actinobacteria strains.</title>
        <authorList>
            <person name="Klenk H.-P."/>
        </authorList>
    </citation>
    <scope>NUCLEOTIDE SEQUENCE [LARGE SCALE GENOMIC DNA]</scope>
    <source>
        <strain evidence="3 4">DSM 44388</strain>
    </source>
</reference>
<dbReference type="RefSeq" id="WP_307247023.1">
    <property type="nucleotide sequence ID" value="NZ_JAUSQZ010000001.1"/>
</dbReference>
<proteinExistence type="predicted"/>
<sequence length="155" mass="15914">MNHRTIAALAAAGGAAHLLMLLPHLAWAPHVLLFGAMSLVCLACAAHLRRDPAALAGTAIMAATMIVAHLVHLFVTTSPFEATVTHHTVTATGHAHGASLTLLIPLIPELAVLALTGPVRRRSSVREGEPLPADADPALPAGRAVRAGPAVDGVR</sequence>
<evidence type="ECO:0000256" key="1">
    <source>
        <dbReference type="SAM" id="MobiDB-lite"/>
    </source>
</evidence>
<dbReference type="EMBL" id="JAUSQZ010000001">
    <property type="protein sequence ID" value="MDP9829125.1"/>
    <property type="molecule type" value="Genomic_DNA"/>
</dbReference>